<reference evidence="2" key="1">
    <citation type="submission" date="2023-05" db="EMBL/GenBank/DDBJ databases">
        <title>Genome and transcriptome analyses reveal genes involved in the formation of fine ridges on petal epidermal cells in Hibiscus trionum.</title>
        <authorList>
            <person name="Koshimizu S."/>
            <person name="Masuda S."/>
            <person name="Ishii T."/>
            <person name="Shirasu K."/>
            <person name="Hoshino A."/>
            <person name="Arita M."/>
        </authorList>
    </citation>
    <scope>NUCLEOTIDE SEQUENCE</scope>
    <source>
        <strain evidence="2">Hamamatsu line</strain>
    </source>
</reference>
<dbReference type="AlphaFoldDB" id="A0A9W7J4M9"/>
<accession>A0A9W7J4M9</accession>
<dbReference type="InterPro" id="IPR005162">
    <property type="entry name" value="Retrotrans_gag_dom"/>
</dbReference>
<dbReference type="Proteomes" id="UP001165190">
    <property type="component" value="Unassembled WGS sequence"/>
</dbReference>
<evidence type="ECO:0000313" key="3">
    <source>
        <dbReference type="Proteomes" id="UP001165190"/>
    </source>
</evidence>
<name>A0A9W7J4M9_HIBTR</name>
<feature type="domain" description="Retrotransposon gag" evidence="1">
    <location>
        <begin position="84"/>
        <end position="168"/>
    </location>
</feature>
<evidence type="ECO:0000313" key="2">
    <source>
        <dbReference type="EMBL" id="GMJ08073.1"/>
    </source>
</evidence>
<evidence type="ECO:0000259" key="1">
    <source>
        <dbReference type="Pfam" id="PF03732"/>
    </source>
</evidence>
<dbReference type="OrthoDB" id="2250058at2759"/>
<dbReference type="EMBL" id="BSYR01000049">
    <property type="protein sequence ID" value="GMJ08073.1"/>
    <property type="molecule type" value="Genomic_DNA"/>
</dbReference>
<keyword evidence="3" id="KW-1185">Reference proteome</keyword>
<sequence>MEATRGELLGEIKKLSAELSLYENVVLAGMMGKTIETKLRIGVPKPKEFKGARDAQEVDNSIWNLEYYFRLSGIDDEDTKVNTASIYLVDSTLLWWRHKCYQYKDETILIKTWKEFQFEFKEHFYPKNTKEEAQEKLHRLKHDDSIWEYVNKFTELRLQIHNMSEVDALFIFKIMLQLCENGVTSNGDPRSFQSIGRS</sequence>
<organism evidence="2 3">
    <name type="scientific">Hibiscus trionum</name>
    <name type="common">Flower of an hour</name>
    <dbReference type="NCBI Taxonomy" id="183268"/>
    <lineage>
        <taxon>Eukaryota</taxon>
        <taxon>Viridiplantae</taxon>
        <taxon>Streptophyta</taxon>
        <taxon>Embryophyta</taxon>
        <taxon>Tracheophyta</taxon>
        <taxon>Spermatophyta</taxon>
        <taxon>Magnoliopsida</taxon>
        <taxon>eudicotyledons</taxon>
        <taxon>Gunneridae</taxon>
        <taxon>Pentapetalae</taxon>
        <taxon>rosids</taxon>
        <taxon>malvids</taxon>
        <taxon>Malvales</taxon>
        <taxon>Malvaceae</taxon>
        <taxon>Malvoideae</taxon>
        <taxon>Hibiscus</taxon>
    </lineage>
</organism>
<proteinExistence type="predicted"/>
<gene>
    <name evidence="2" type="ORF">HRI_004476500</name>
</gene>
<dbReference type="Pfam" id="PF03732">
    <property type="entry name" value="Retrotrans_gag"/>
    <property type="match status" value="1"/>
</dbReference>
<protein>
    <recommendedName>
        <fullName evidence="1">Retrotransposon gag domain-containing protein</fullName>
    </recommendedName>
</protein>
<comment type="caution">
    <text evidence="2">The sequence shown here is derived from an EMBL/GenBank/DDBJ whole genome shotgun (WGS) entry which is preliminary data.</text>
</comment>